<keyword evidence="2" id="KW-1185">Reference proteome</keyword>
<proteinExistence type="predicted"/>
<gene>
    <name evidence="1" type="ORF">AACH28_21950</name>
</gene>
<evidence type="ECO:0000313" key="2">
    <source>
        <dbReference type="Proteomes" id="UP001485301"/>
    </source>
</evidence>
<name>A0ACD5C0N1_9SPHI</name>
<reference evidence="1" key="1">
    <citation type="submission" date="2024-04" db="EMBL/GenBank/DDBJ databases">
        <title>Complete genome sequence of Sphingobacterium thalpophiium BAA-1094.</title>
        <authorList>
            <person name="Adaikpoh B.I."/>
        </authorList>
    </citation>
    <scope>NUCLEOTIDE SEQUENCE</scope>
    <source>
        <strain evidence="1">BAA-1094</strain>
    </source>
</reference>
<accession>A0ACD5C0N1</accession>
<dbReference type="EMBL" id="CP151087">
    <property type="protein sequence ID" value="WZN55257.1"/>
    <property type="molecule type" value="Genomic_DNA"/>
</dbReference>
<dbReference type="Proteomes" id="UP001485301">
    <property type="component" value="Chromosome"/>
</dbReference>
<organism evidence="1 2">
    <name type="scientific">Sphingobacterium thalpophilum</name>
    <dbReference type="NCBI Taxonomy" id="259"/>
    <lineage>
        <taxon>Bacteria</taxon>
        <taxon>Pseudomonadati</taxon>
        <taxon>Bacteroidota</taxon>
        <taxon>Sphingobacteriia</taxon>
        <taxon>Sphingobacteriales</taxon>
        <taxon>Sphingobacteriaceae</taxon>
        <taxon>Sphingobacterium</taxon>
    </lineage>
</organism>
<protein>
    <submittedName>
        <fullName evidence="1">Uncharacterized protein</fullName>
    </submittedName>
</protein>
<sequence length="208" mass="24251">MITQEDNSYYNDLRLFYERLIVLRHNAYFMNNMMNATLKSYSDVSPEHLISASALVISDITGVTDNGWDINFHTGISKSVFANGFNDEVARLISVECCYVLAQSFEALEKLFKNFVYEKCKLDDFFSEEIKTEKINPQDRVTYPGGESLLKLIRKATKENFNSYSESNNYRLKFSVFWKTISELRHAVTHSQNIIKNERYLNQMITQI</sequence>
<evidence type="ECO:0000313" key="1">
    <source>
        <dbReference type="EMBL" id="WZN55257.1"/>
    </source>
</evidence>